<dbReference type="EMBL" id="ACPB03009425">
    <property type="status" value="NOT_ANNOTATED_CDS"/>
    <property type="molecule type" value="Genomic_DNA"/>
</dbReference>
<dbReference type="GO" id="GO:0046872">
    <property type="term" value="F:metal ion binding"/>
    <property type="evidence" value="ECO:0007669"/>
    <property type="project" value="UniProtKB-KW"/>
</dbReference>
<keyword evidence="12" id="KW-0460">Magnesium</keyword>
<sequence length="188" mass="21865">MVEEQIRYLQFLELVGKLKHLPRKGWVLRNIKEPETVAGHMYRMAMMTFILNDPQIDRVKCMEMALVHDLAESIIGDITPLCGVSKEKKHEMEKEAMLTISKLIGKNGKHVYDLFMEYEEERTPEAKIVKELDLFDMTLQAFEYEKKECSPGRLQEFIDATVDKFSHPAIVNLSKELQKERASFQTAL</sequence>
<dbReference type="HOGENOM" id="CLU_039453_2_1_1"/>
<comment type="similarity">
    <text evidence="6">Belongs to the HDDC2 family.</text>
</comment>
<reference evidence="15" key="1">
    <citation type="submission" date="2015-05" db="UniProtKB">
        <authorList>
            <consortium name="EnsemblMetazoa"/>
        </authorList>
    </citation>
    <scope>IDENTIFICATION</scope>
</reference>
<dbReference type="InterPro" id="IPR039356">
    <property type="entry name" value="YfbR/HDDC2"/>
</dbReference>
<organism evidence="15 16">
    <name type="scientific">Rhodnius prolixus</name>
    <name type="common">Triatomid bug</name>
    <dbReference type="NCBI Taxonomy" id="13249"/>
    <lineage>
        <taxon>Eukaryota</taxon>
        <taxon>Metazoa</taxon>
        <taxon>Ecdysozoa</taxon>
        <taxon>Arthropoda</taxon>
        <taxon>Hexapoda</taxon>
        <taxon>Insecta</taxon>
        <taxon>Pterygota</taxon>
        <taxon>Neoptera</taxon>
        <taxon>Paraneoptera</taxon>
        <taxon>Hemiptera</taxon>
        <taxon>Heteroptera</taxon>
        <taxon>Panheteroptera</taxon>
        <taxon>Cimicomorpha</taxon>
        <taxon>Reduviidae</taxon>
        <taxon>Triatominae</taxon>
        <taxon>Rhodnius</taxon>
    </lineage>
</organism>
<evidence type="ECO:0000256" key="9">
    <source>
        <dbReference type="ARBA" id="ARBA00015933"/>
    </source>
</evidence>
<dbReference type="SUPFAM" id="SSF109604">
    <property type="entry name" value="HD-domain/PDEase-like"/>
    <property type="match status" value="1"/>
</dbReference>
<evidence type="ECO:0000256" key="2">
    <source>
        <dbReference type="ARBA" id="ARBA00001936"/>
    </source>
</evidence>
<dbReference type="InterPro" id="IPR006674">
    <property type="entry name" value="HD_domain"/>
</dbReference>
<dbReference type="AlphaFoldDB" id="T1H8B7"/>
<dbReference type="OMA" id="TWRLCLM"/>
<evidence type="ECO:0000256" key="4">
    <source>
        <dbReference type="ARBA" id="ARBA00001946"/>
    </source>
</evidence>
<dbReference type="GO" id="GO:0002953">
    <property type="term" value="F:5'-deoxynucleotidase activity"/>
    <property type="evidence" value="ECO:0007669"/>
    <property type="project" value="UniProtKB-EC"/>
</dbReference>
<evidence type="ECO:0000256" key="10">
    <source>
        <dbReference type="ARBA" id="ARBA00022723"/>
    </source>
</evidence>
<dbReference type="FunFam" id="1.10.3210.10:FF:000011">
    <property type="entry name" value="HD domain-containing protein 2"/>
    <property type="match status" value="1"/>
</dbReference>
<dbReference type="Gene3D" id="1.10.3210.10">
    <property type="entry name" value="Hypothetical protein af1432"/>
    <property type="match status" value="1"/>
</dbReference>
<dbReference type="EC" id="3.1.3.89" evidence="8"/>
<name>T1H8B7_RHOPR</name>
<evidence type="ECO:0000259" key="14">
    <source>
        <dbReference type="SMART" id="SM00471"/>
    </source>
</evidence>
<comment type="cofactor">
    <cofactor evidence="4">
        <name>Mg(2+)</name>
        <dbReference type="ChEBI" id="CHEBI:18420"/>
    </cofactor>
</comment>
<evidence type="ECO:0000256" key="7">
    <source>
        <dbReference type="ARBA" id="ARBA00011738"/>
    </source>
</evidence>
<dbReference type="GeneID" id="141457977"/>
<dbReference type="eggNOG" id="KOG3197">
    <property type="taxonomic scope" value="Eukaryota"/>
</dbReference>
<dbReference type="Proteomes" id="UP000015103">
    <property type="component" value="Unassembled WGS sequence"/>
</dbReference>
<evidence type="ECO:0000256" key="1">
    <source>
        <dbReference type="ARBA" id="ARBA00001638"/>
    </source>
</evidence>
<comment type="function">
    <text evidence="5">Catalyzes the dephosphorylation of the nucleoside 5'-monophosphates deoxyadenosine monophosphate (dAMP), deoxycytidine monophosphate (dCMP), deoxyguanosine monophosphate (dGMP) and deoxythymidine monophosphate (dTMP).</text>
</comment>
<comment type="cofactor">
    <cofactor evidence="3">
        <name>Co(2+)</name>
        <dbReference type="ChEBI" id="CHEBI:48828"/>
    </cofactor>
</comment>
<dbReference type="SMART" id="SM00471">
    <property type="entry name" value="HDc"/>
    <property type="match status" value="1"/>
</dbReference>
<evidence type="ECO:0000256" key="8">
    <source>
        <dbReference type="ARBA" id="ARBA00012964"/>
    </source>
</evidence>
<dbReference type="InParanoid" id="T1H8B7"/>
<dbReference type="VEuPathDB" id="VectorBase:RPRC000256"/>
<dbReference type="Pfam" id="PF13023">
    <property type="entry name" value="HD_3"/>
    <property type="match status" value="1"/>
</dbReference>
<evidence type="ECO:0000313" key="15">
    <source>
        <dbReference type="EnsemblMetazoa" id="RPRC000256-PA"/>
    </source>
</evidence>
<evidence type="ECO:0000256" key="5">
    <source>
        <dbReference type="ARBA" id="ARBA00004074"/>
    </source>
</evidence>
<evidence type="ECO:0000256" key="3">
    <source>
        <dbReference type="ARBA" id="ARBA00001941"/>
    </source>
</evidence>
<dbReference type="EnsemblMetazoa" id="RPRC000256-RA">
    <property type="protein sequence ID" value="RPRC000256-PA"/>
    <property type="gene ID" value="RPRC000256"/>
</dbReference>
<keyword evidence="10" id="KW-0479">Metal-binding</keyword>
<dbReference type="STRING" id="13249.T1H8B7"/>
<protein>
    <recommendedName>
        <fullName evidence="9">5'-deoxynucleotidase HDDC2</fullName>
        <ecNumber evidence="8">3.1.3.89</ecNumber>
    </recommendedName>
    <alternativeName>
        <fullName evidence="13">HD domain-containing protein 2</fullName>
    </alternativeName>
</protein>
<dbReference type="PANTHER" id="PTHR11845:SF13">
    <property type="entry name" value="5'-DEOXYNUCLEOTIDASE HDDC2"/>
    <property type="match status" value="1"/>
</dbReference>
<comment type="cofactor">
    <cofactor evidence="2">
        <name>Mn(2+)</name>
        <dbReference type="ChEBI" id="CHEBI:29035"/>
    </cofactor>
</comment>
<evidence type="ECO:0000256" key="12">
    <source>
        <dbReference type="ARBA" id="ARBA00022842"/>
    </source>
</evidence>
<dbReference type="GO" id="GO:0005737">
    <property type="term" value="C:cytoplasm"/>
    <property type="evidence" value="ECO:0007669"/>
    <property type="project" value="TreeGrafter"/>
</dbReference>
<keyword evidence="11" id="KW-0378">Hydrolase</keyword>
<evidence type="ECO:0000256" key="13">
    <source>
        <dbReference type="ARBA" id="ARBA00032735"/>
    </source>
</evidence>
<evidence type="ECO:0000256" key="11">
    <source>
        <dbReference type="ARBA" id="ARBA00022801"/>
    </source>
</evidence>
<dbReference type="InterPro" id="IPR003607">
    <property type="entry name" value="HD/PDEase_dom"/>
</dbReference>
<dbReference type="GO" id="GO:0009159">
    <property type="term" value="P:deoxyribonucleoside monophosphate catabolic process"/>
    <property type="evidence" value="ECO:0007669"/>
    <property type="project" value="UniProtKB-ARBA"/>
</dbReference>
<proteinExistence type="inferred from homology"/>
<comment type="subunit">
    <text evidence="7">Homodimer.</text>
</comment>
<evidence type="ECO:0000313" key="16">
    <source>
        <dbReference type="Proteomes" id="UP000015103"/>
    </source>
</evidence>
<dbReference type="RefSeq" id="XP_073991501.1">
    <property type="nucleotide sequence ID" value="XM_074135400.1"/>
</dbReference>
<keyword evidence="16" id="KW-1185">Reference proteome</keyword>
<feature type="domain" description="HD/PDEase" evidence="14">
    <location>
        <begin position="33"/>
        <end position="147"/>
    </location>
</feature>
<dbReference type="PANTHER" id="PTHR11845">
    <property type="entry name" value="5'-DEOXYNUCLEOTIDASE HDDC2"/>
    <property type="match status" value="1"/>
</dbReference>
<comment type="catalytic activity">
    <reaction evidence="1">
        <text>a 2'-deoxyribonucleoside 5'-phosphate + H2O = a 2'-deoxyribonucleoside + phosphate</text>
        <dbReference type="Rhea" id="RHEA:36167"/>
        <dbReference type="ChEBI" id="CHEBI:15377"/>
        <dbReference type="ChEBI" id="CHEBI:18274"/>
        <dbReference type="ChEBI" id="CHEBI:43474"/>
        <dbReference type="ChEBI" id="CHEBI:65317"/>
        <dbReference type="EC" id="3.1.3.89"/>
    </reaction>
</comment>
<evidence type="ECO:0000256" key="6">
    <source>
        <dbReference type="ARBA" id="ARBA00009999"/>
    </source>
</evidence>
<accession>T1H8B7</accession>